<gene>
    <name evidence="3" type="ORF">AAE3_LOCUS3475</name>
</gene>
<dbReference type="EMBL" id="CACVBS010000032">
    <property type="protein sequence ID" value="CAA7261294.1"/>
    <property type="molecule type" value="Genomic_DNA"/>
</dbReference>
<feature type="compositionally biased region" description="Low complexity" evidence="1">
    <location>
        <begin position="26"/>
        <end position="43"/>
    </location>
</feature>
<dbReference type="OrthoDB" id="3251728at2759"/>
<feature type="domain" description="DUF6699" evidence="2">
    <location>
        <begin position="94"/>
        <end position="180"/>
    </location>
</feature>
<keyword evidence="4" id="KW-1185">Reference proteome</keyword>
<feature type="region of interest" description="Disordered" evidence="1">
    <location>
        <begin position="1"/>
        <end position="43"/>
    </location>
</feature>
<sequence>MAHSKGVHFSHDDEEIVINNGNTTTPELSPSASPSVSEASLPSSDGTLVYHQAGLSTSMLDAQKKPWDVYEEREESNTDNECATGDEYVDGVLVRIANCKYLSNPIPISAGKNGRLTVGRFYSAIYEHLHQSITTELSRLAPEDEVKITAASKARCVKQGKATHDGVRRVDYLLGRHVLKHVFAVPGESSWSLEFTTPSPDNTPPGRRSA</sequence>
<evidence type="ECO:0000313" key="3">
    <source>
        <dbReference type="EMBL" id="CAA7261294.1"/>
    </source>
</evidence>
<protein>
    <recommendedName>
        <fullName evidence="2">DUF6699 domain-containing protein</fullName>
    </recommendedName>
</protein>
<dbReference type="Proteomes" id="UP000467700">
    <property type="component" value="Unassembled WGS sequence"/>
</dbReference>
<dbReference type="InterPro" id="IPR046522">
    <property type="entry name" value="DUF6699"/>
</dbReference>
<accession>A0A8S0W3T0</accession>
<evidence type="ECO:0000256" key="1">
    <source>
        <dbReference type="SAM" id="MobiDB-lite"/>
    </source>
</evidence>
<name>A0A8S0W3T0_CYCAE</name>
<evidence type="ECO:0000259" key="2">
    <source>
        <dbReference type="Pfam" id="PF20415"/>
    </source>
</evidence>
<proteinExistence type="predicted"/>
<reference evidence="3 4" key="1">
    <citation type="submission" date="2020-01" db="EMBL/GenBank/DDBJ databases">
        <authorList>
            <person name="Gupta K D."/>
        </authorList>
    </citation>
    <scope>NUCLEOTIDE SEQUENCE [LARGE SCALE GENOMIC DNA]</scope>
</reference>
<dbReference type="Pfam" id="PF20415">
    <property type="entry name" value="DUF6699"/>
    <property type="match status" value="1"/>
</dbReference>
<organism evidence="3 4">
    <name type="scientific">Cyclocybe aegerita</name>
    <name type="common">Black poplar mushroom</name>
    <name type="synonym">Agrocybe aegerita</name>
    <dbReference type="NCBI Taxonomy" id="1973307"/>
    <lineage>
        <taxon>Eukaryota</taxon>
        <taxon>Fungi</taxon>
        <taxon>Dikarya</taxon>
        <taxon>Basidiomycota</taxon>
        <taxon>Agaricomycotina</taxon>
        <taxon>Agaricomycetes</taxon>
        <taxon>Agaricomycetidae</taxon>
        <taxon>Agaricales</taxon>
        <taxon>Agaricineae</taxon>
        <taxon>Bolbitiaceae</taxon>
        <taxon>Cyclocybe</taxon>
    </lineage>
</organism>
<evidence type="ECO:0000313" key="4">
    <source>
        <dbReference type="Proteomes" id="UP000467700"/>
    </source>
</evidence>
<comment type="caution">
    <text evidence="3">The sequence shown here is derived from an EMBL/GenBank/DDBJ whole genome shotgun (WGS) entry which is preliminary data.</text>
</comment>
<dbReference type="AlphaFoldDB" id="A0A8S0W3T0"/>